<protein>
    <submittedName>
        <fullName evidence="4">CIC11C00000000520</fullName>
    </submittedName>
</protein>
<dbReference type="GO" id="GO:0009277">
    <property type="term" value="C:fungal-type cell wall"/>
    <property type="evidence" value="ECO:0007669"/>
    <property type="project" value="TreeGrafter"/>
</dbReference>
<dbReference type="GO" id="GO:0009986">
    <property type="term" value="C:cell surface"/>
    <property type="evidence" value="ECO:0007669"/>
    <property type="project" value="TreeGrafter"/>
</dbReference>
<keyword evidence="5" id="KW-1185">Reference proteome</keyword>
<dbReference type="STRING" id="45354.A0A1L0BT89"/>
<sequence length="293" mass="31252">MEKLTSLALVHMPVLTSVTNLEWRVLPILGNINFGNIDGLQSIIISDTSLTGVSGFSSAKLKVVDVNNNRFMESLRSDVGHVSEKLHIAANANNMVVELKSLVSAHNISVHNLASLDISRLEEVKGSINLIANLFSEVKMPKLTTVGGTFSISKNEKLETINLTSLKEVGGGLQINGNLYISKIDFLPKLSIVGGALELVGNIKEVTMKSLKLVKGSARVITSDQNFNCATWKQKDASTVVRGGKVECMILLAKSAENVSVPSVKALSGASNFGVGILQLMVAGALGSIGWFH</sequence>
<dbReference type="Gene3D" id="3.80.10.10">
    <property type="entry name" value="Ribonuclease Inhibitor"/>
    <property type="match status" value="1"/>
</dbReference>
<dbReference type="GO" id="GO:0005886">
    <property type="term" value="C:plasma membrane"/>
    <property type="evidence" value="ECO:0007669"/>
    <property type="project" value="TreeGrafter"/>
</dbReference>
<evidence type="ECO:0000313" key="5">
    <source>
        <dbReference type="Proteomes" id="UP000182334"/>
    </source>
</evidence>
<dbReference type="InterPro" id="IPR051648">
    <property type="entry name" value="CWI-Assembly_Regulator"/>
</dbReference>
<dbReference type="OrthoDB" id="536881at2759"/>
<dbReference type="PANTHER" id="PTHR31018">
    <property type="entry name" value="SPORULATION-SPECIFIC PROTEIN-RELATED"/>
    <property type="match status" value="1"/>
</dbReference>
<gene>
    <name evidence="4" type="ORF">SAMEA4029010_CIC11G00000000520</name>
</gene>
<dbReference type="PANTHER" id="PTHR31018:SF3">
    <property type="entry name" value="RECEPTOR PROTEIN-TYROSINE KINASE"/>
    <property type="match status" value="1"/>
</dbReference>
<dbReference type="InterPro" id="IPR032675">
    <property type="entry name" value="LRR_dom_sf"/>
</dbReference>
<dbReference type="AlphaFoldDB" id="A0A1L0BT89"/>
<proteinExistence type="predicted"/>
<evidence type="ECO:0000313" key="4">
    <source>
        <dbReference type="EMBL" id="SGZ54577.1"/>
    </source>
</evidence>
<comment type="subcellular location">
    <subcellularLocation>
        <location evidence="1">Cell envelope</location>
    </subcellularLocation>
</comment>
<name>A0A1L0BT89_9ASCO</name>
<dbReference type="SUPFAM" id="SSF52058">
    <property type="entry name" value="L domain-like"/>
    <property type="match status" value="2"/>
</dbReference>
<accession>A0A1L0BT89</accession>
<evidence type="ECO:0000256" key="2">
    <source>
        <dbReference type="ARBA" id="ARBA00022729"/>
    </source>
</evidence>
<dbReference type="GO" id="GO:0031505">
    <property type="term" value="P:fungal-type cell wall organization"/>
    <property type="evidence" value="ECO:0007669"/>
    <property type="project" value="TreeGrafter"/>
</dbReference>
<evidence type="ECO:0000256" key="3">
    <source>
        <dbReference type="ARBA" id="ARBA00023180"/>
    </source>
</evidence>
<reference evidence="4 5" key="1">
    <citation type="submission" date="2016-10" db="EMBL/GenBank/DDBJ databases">
        <authorList>
            <person name="de Groot N.N."/>
        </authorList>
    </citation>
    <scope>NUCLEOTIDE SEQUENCE [LARGE SCALE GENOMIC DNA]</scope>
    <source>
        <strain evidence="4 5">CBS 141442</strain>
    </source>
</reference>
<keyword evidence="3" id="KW-0325">Glycoprotein</keyword>
<dbReference type="Proteomes" id="UP000182334">
    <property type="component" value="Chromosome IV"/>
</dbReference>
<evidence type="ECO:0000256" key="1">
    <source>
        <dbReference type="ARBA" id="ARBA00004196"/>
    </source>
</evidence>
<dbReference type="EMBL" id="LT635759">
    <property type="protein sequence ID" value="SGZ54577.1"/>
    <property type="molecule type" value="Genomic_DNA"/>
</dbReference>
<organism evidence="4 5">
    <name type="scientific">Sungouiella intermedia</name>
    <dbReference type="NCBI Taxonomy" id="45354"/>
    <lineage>
        <taxon>Eukaryota</taxon>
        <taxon>Fungi</taxon>
        <taxon>Dikarya</taxon>
        <taxon>Ascomycota</taxon>
        <taxon>Saccharomycotina</taxon>
        <taxon>Pichiomycetes</taxon>
        <taxon>Metschnikowiaceae</taxon>
        <taxon>Sungouiella</taxon>
    </lineage>
</organism>
<keyword evidence="2" id="KW-0732">Signal</keyword>